<accession>A0A6G0WPP2</accession>
<evidence type="ECO:0000313" key="3">
    <source>
        <dbReference type="Proteomes" id="UP000481153"/>
    </source>
</evidence>
<organism evidence="2 3">
    <name type="scientific">Aphanomyces euteiches</name>
    <dbReference type="NCBI Taxonomy" id="100861"/>
    <lineage>
        <taxon>Eukaryota</taxon>
        <taxon>Sar</taxon>
        <taxon>Stramenopiles</taxon>
        <taxon>Oomycota</taxon>
        <taxon>Saprolegniomycetes</taxon>
        <taxon>Saprolegniales</taxon>
        <taxon>Verrucalvaceae</taxon>
        <taxon>Aphanomyces</taxon>
    </lineage>
</organism>
<keyword evidence="3" id="KW-1185">Reference proteome</keyword>
<name>A0A6G0WPP2_9STRA</name>
<dbReference type="EMBL" id="VJMJ01000166">
    <property type="protein sequence ID" value="KAF0729324.1"/>
    <property type="molecule type" value="Genomic_DNA"/>
</dbReference>
<evidence type="ECO:0000313" key="2">
    <source>
        <dbReference type="EMBL" id="KAF0729324.1"/>
    </source>
</evidence>
<gene>
    <name evidence="2" type="ORF">Ae201684_013070</name>
</gene>
<evidence type="ECO:0000256" key="1">
    <source>
        <dbReference type="SAM" id="MobiDB-lite"/>
    </source>
</evidence>
<sequence>MQHEEAPREIAATSSSCDKVWWDKTNPCFDLPPIKRRLVFSCAGSEIKRKLVFTAHRVVKPRPTKRELQREAEAKLRDQGATNNTRPTDDVSTPYFSKLGRRKRQLVFD</sequence>
<feature type="compositionally biased region" description="Polar residues" evidence="1">
    <location>
        <begin position="80"/>
        <end position="95"/>
    </location>
</feature>
<dbReference type="AlphaFoldDB" id="A0A6G0WPP2"/>
<proteinExistence type="predicted"/>
<dbReference type="Proteomes" id="UP000481153">
    <property type="component" value="Unassembled WGS sequence"/>
</dbReference>
<reference evidence="2 3" key="1">
    <citation type="submission" date="2019-07" db="EMBL/GenBank/DDBJ databases">
        <title>Genomics analysis of Aphanomyces spp. identifies a new class of oomycete effector associated with host adaptation.</title>
        <authorList>
            <person name="Gaulin E."/>
        </authorList>
    </citation>
    <scope>NUCLEOTIDE SEQUENCE [LARGE SCALE GENOMIC DNA]</scope>
    <source>
        <strain evidence="2 3">ATCC 201684</strain>
    </source>
</reference>
<comment type="caution">
    <text evidence="2">The sequence shown here is derived from an EMBL/GenBank/DDBJ whole genome shotgun (WGS) entry which is preliminary data.</text>
</comment>
<protein>
    <submittedName>
        <fullName evidence="2">Uncharacterized protein</fullName>
    </submittedName>
</protein>
<feature type="region of interest" description="Disordered" evidence="1">
    <location>
        <begin position="62"/>
        <end position="95"/>
    </location>
</feature>
<feature type="compositionally biased region" description="Basic and acidic residues" evidence="1">
    <location>
        <begin position="64"/>
        <end position="78"/>
    </location>
</feature>